<reference evidence="1" key="1">
    <citation type="submission" date="2018-11" db="EMBL/GenBank/DDBJ databases">
        <authorList>
            <person name="Alioto T."/>
            <person name="Alioto T."/>
        </authorList>
    </citation>
    <scope>NUCLEOTIDE SEQUENCE</scope>
</reference>
<gene>
    <name evidence="1" type="ORF">MGAL_10B041634</name>
</gene>
<evidence type="ECO:0000313" key="1">
    <source>
        <dbReference type="EMBL" id="VDH90603.1"/>
    </source>
</evidence>
<dbReference type="EMBL" id="UYJE01000151">
    <property type="protein sequence ID" value="VDH90603.1"/>
    <property type="molecule type" value="Genomic_DNA"/>
</dbReference>
<name>A0A8B6BH00_MYTGA</name>
<sequence length="115" mass="13014">MANSTLRKRFKEAQKVNFPGVEESSNTFIHDFIKAHCDAIGCPREFLFFPFLSTFAGFMGSKAVIKVHEEWKEPAILWSIIAACKGERKSPALKRDQRCSFLISKPKNKSMGSSK</sequence>
<comment type="caution">
    <text evidence="1">The sequence shown here is derived from an EMBL/GenBank/DDBJ whole genome shotgun (WGS) entry which is preliminary data.</text>
</comment>
<dbReference type="AlphaFoldDB" id="A0A8B6BH00"/>
<dbReference type="InterPro" id="IPR025048">
    <property type="entry name" value="DUF3987"/>
</dbReference>
<protein>
    <submittedName>
        <fullName evidence="1">Uncharacterized protein</fullName>
    </submittedName>
</protein>
<dbReference type="Proteomes" id="UP000596742">
    <property type="component" value="Unassembled WGS sequence"/>
</dbReference>
<proteinExistence type="predicted"/>
<evidence type="ECO:0000313" key="2">
    <source>
        <dbReference type="Proteomes" id="UP000596742"/>
    </source>
</evidence>
<accession>A0A8B6BH00</accession>
<keyword evidence="2" id="KW-1185">Reference proteome</keyword>
<dbReference type="Pfam" id="PF13148">
    <property type="entry name" value="DUF3987"/>
    <property type="match status" value="1"/>
</dbReference>
<dbReference type="OrthoDB" id="6124683at2759"/>
<organism evidence="1 2">
    <name type="scientific">Mytilus galloprovincialis</name>
    <name type="common">Mediterranean mussel</name>
    <dbReference type="NCBI Taxonomy" id="29158"/>
    <lineage>
        <taxon>Eukaryota</taxon>
        <taxon>Metazoa</taxon>
        <taxon>Spiralia</taxon>
        <taxon>Lophotrochozoa</taxon>
        <taxon>Mollusca</taxon>
        <taxon>Bivalvia</taxon>
        <taxon>Autobranchia</taxon>
        <taxon>Pteriomorphia</taxon>
        <taxon>Mytilida</taxon>
        <taxon>Mytiloidea</taxon>
        <taxon>Mytilidae</taxon>
        <taxon>Mytilinae</taxon>
        <taxon>Mytilus</taxon>
    </lineage>
</organism>